<dbReference type="InterPro" id="IPR002575">
    <property type="entry name" value="Aminoglycoside_PTrfase"/>
</dbReference>
<reference evidence="2 3" key="1">
    <citation type="submission" date="2020-09" db="EMBL/GenBank/DDBJ databases">
        <title>Complete genome sequence of altererythrobacter flavus SS-21NJ, isolated from Dongying oil sludge in Shandong province.</title>
        <authorList>
            <person name="Sun S."/>
            <person name="Zhang Z."/>
        </authorList>
    </citation>
    <scope>NUCLEOTIDE SEQUENCE [LARGE SCALE GENOMIC DNA]</scope>
    <source>
        <strain evidence="2 3">SS-21NJ</strain>
    </source>
</reference>
<dbReference type="SUPFAM" id="SSF56112">
    <property type="entry name" value="Protein kinase-like (PK-like)"/>
    <property type="match status" value="1"/>
</dbReference>
<evidence type="ECO:0000259" key="1">
    <source>
        <dbReference type="Pfam" id="PF01636"/>
    </source>
</evidence>
<gene>
    <name evidence="2" type="ORF">IDJ81_14530</name>
</gene>
<dbReference type="InterPro" id="IPR011009">
    <property type="entry name" value="Kinase-like_dom_sf"/>
</dbReference>
<protein>
    <submittedName>
        <fullName evidence="2">Phosphotransferase</fullName>
    </submittedName>
</protein>
<name>A0ABX7K8D5_9SPHN</name>
<dbReference type="Pfam" id="PF01636">
    <property type="entry name" value="APH"/>
    <property type="match status" value="1"/>
</dbReference>
<dbReference type="Proteomes" id="UP000663637">
    <property type="component" value="Chromosome"/>
</dbReference>
<sequence>MSLKEQIVALYERDRRDHPKALTVSDIPIDYEAITTQWLTAILCEDVPGAAVESFTLGAPDDGTANRRRIHLTYSAAGRQSGLPASVFCKASHDLQHRLTLGITGGAHSEVKFYHNVRPALAIEIPQAHHAAYDPQSFCSIIVLEDIGDRVTFCGHNEPIDLDRARGQIALLAGLHSRFHGRADLTARLELNTWPDFFANAVSLGQEHSTNQGFQAAEQQIPARLFARYDDIWPATVASVECHKSLPGTVLHGDCHLKQWYVTHDGPMGLTDWQCASIGNWSRDLSYALASSLTIEHRRLWERDLLAEYLELIAEQGVAVPAFEDAFELYRMNMMSALNWWTGTLTPAPDMPEMQPTESSLVFIERLAHAADDLDAVDACLRY</sequence>
<dbReference type="EMBL" id="CP061510">
    <property type="protein sequence ID" value="QSB44490.1"/>
    <property type="molecule type" value="Genomic_DNA"/>
</dbReference>
<dbReference type="RefSeq" id="WP_205442136.1">
    <property type="nucleotide sequence ID" value="NZ_CP061510.1"/>
</dbReference>
<organism evidence="2 3">
    <name type="scientific">Tsuneonella flava</name>
    <dbReference type="NCBI Taxonomy" id="2055955"/>
    <lineage>
        <taxon>Bacteria</taxon>
        <taxon>Pseudomonadati</taxon>
        <taxon>Pseudomonadota</taxon>
        <taxon>Alphaproteobacteria</taxon>
        <taxon>Sphingomonadales</taxon>
        <taxon>Erythrobacteraceae</taxon>
        <taxon>Tsuneonella</taxon>
    </lineage>
</organism>
<evidence type="ECO:0000313" key="3">
    <source>
        <dbReference type="Proteomes" id="UP000663637"/>
    </source>
</evidence>
<dbReference type="Gene3D" id="3.90.1200.10">
    <property type="match status" value="1"/>
</dbReference>
<accession>A0ABX7K8D5</accession>
<evidence type="ECO:0000313" key="2">
    <source>
        <dbReference type="EMBL" id="QSB44490.1"/>
    </source>
</evidence>
<proteinExistence type="predicted"/>
<feature type="domain" description="Aminoglycoside phosphotransferase" evidence="1">
    <location>
        <begin position="107"/>
        <end position="310"/>
    </location>
</feature>
<keyword evidence="3" id="KW-1185">Reference proteome</keyword>